<gene>
    <name evidence="2" type="ORF">XELAEV_18021016mg</name>
</gene>
<dbReference type="EMBL" id="CM004471">
    <property type="protein sequence ID" value="OCT87318.1"/>
    <property type="molecule type" value="Genomic_DNA"/>
</dbReference>
<name>A0A974HRI4_XENLA</name>
<evidence type="ECO:0000313" key="3">
    <source>
        <dbReference type="Proteomes" id="UP000694892"/>
    </source>
</evidence>
<protein>
    <submittedName>
        <fullName evidence="2">Uncharacterized protein</fullName>
    </submittedName>
</protein>
<dbReference type="Proteomes" id="UP000694892">
    <property type="component" value="Chromosome 3S"/>
</dbReference>
<accession>A0A974HRI4</accession>
<sequence>MRGGLSRWEVAAKREVDQNKPKPSSGSRRHEHLGLYPSQPAGRGRNGPAKPEELMAAIYCAIGQLGATGSSFLDVPSARAENGAV</sequence>
<feature type="region of interest" description="Disordered" evidence="1">
    <location>
        <begin position="1"/>
        <end position="49"/>
    </location>
</feature>
<organism evidence="2 3">
    <name type="scientific">Xenopus laevis</name>
    <name type="common">African clawed frog</name>
    <dbReference type="NCBI Taxonomy" id="8355"/>
    <lineage>
        <taxon>Eukaryota</taxon>
        <taxon>Metazoa</taxon>
        <taxon>Chordata</taxon>
        <taxon>Craniata</taxon>
        <taxon>Vertebrata</taxon>
        <taxon>Euteleostomi</taxon>
        <taxon>Amphibia</taxon>
        <taxon>Batrachia</taxon>
        <taxon>Anura</taxon>
        <taxon>Pipoidea</taxon>
        <taxon>Pipidae</taxon>
        <taxon>Xenopodinae</taxon>
        <taxon>Xenopus</taxon>
        <taxon>Xenopus</taxon>
    </lineage>
</organism>
<evidence type="ECO:0000256" key="1">
    <source>
        <dbReference type="SAM" id="MobiDB-lite"/>
    </source>
</evidence>
<proteinExistence type="predicted"/>
<evidence type="ECO:0000313" key="2">
    <source>
        <dbReference type="EMBL" id="OCT87318.1"/>
    </source>
</evidence>
<dbReference type="AlphaFoldDB" id="A0A974HRI4"/>
<feature type="compositionally biased region" description="Basic and acidic residues" evidence="1">
    <location>
        <begin position="10"/>
        <end position="20"/>
    </location>
</feature>
<reference evidence="3" key="1">
    <citation type="journal article" date="2016" name="Nature">
        <title>Genome evolution in the allotetraploid frog Xenopus laevis.</title>
        <authorList>
            <person name="Session A.M."/>
            <person name="Uno Y."/>
            <person name="Kwon T."/>
            <person name="Chapman J.A."/>
            <person name="Toyoda A."/>
            <person name="Takahashi S."/>
            <person name="Fukui A."/>
            <person name="Hikosaka A."/>
            <person name="Suzuki A."/>
            <person name="Kondo M."/>
            <person name="van Heeringen S.J."/>
            <person name="Quigley I."/>
            <person name="Heinz S."/>
            <person name="Ogino H."/>
            <person name="Ochi H."/>
            <person name="Hellsten U."/>
            <person name="Lyons J.B."/>
            <person name="Simakov O."/>
            <person name="Putnam N."/>
            <person name="Stites J."/>
            <person name="Kuroki Y."/>
            <person name="Tanaka T."/>
            <person name="Michiue T."/>
            <person name="Watanabe M."/>
            <person name="Bogdanovic O."/>
            <person name="Lister R."/>
            <person name="Georgiou G."/>
            <person name="Paranjpe S.S."/>
            <person name="van Kruijsbergen I."/>
            <person name="Shu S."/>
            <person name="Carlson J."/>
            <person name="Kinoshita T."/>
            <person name="Ohta Y."/>
            <person name="Mawaribuchi S."/>
            <person name="Jenkins J."/>
            <person name="Grimwood J."/>
            <person name="Schmutz J."/>
            <person name="Mitros T."/>
            <person name="Mozaffari S.V."/>
            <person name="Suzuki Y."/>
            <person name="Haramoto Y."/>
            <person name="Yamamoto T.S."/>
            <person name="Takagi C."/>
            <person name="Heald R."/>
            <person name="Miller K."/>
            <person name="Haudenschild C."/>
            <person name="Kitzman J."/>
            <person name="Nakayama T."/>
            <person name="Izutsu Y."/>
            <person name="Robert J."/>
            <person name="Fortriede J."/>
            <person name="Burns K."/>
            <person name="Lotay V."/>
            <person name="Karimi K."/>
            <person name="Yasuoka Y."/>
            <person name="Dichmann D.S."/>
            <person name="Flajnik M.F."/>
            <person name="Houston D.W."/>
            <person name="Shendure J."/>
            <person name="DuPasquier L."/>
            <person name="Vize P.D."/>
            <person name="Zorn A.M."/>
            <person name="Ito M."/>
            <person name="Marcotte E.M."/>
            <person name="Wallingford J.B."/>
            <person name="Ito Y."/>
            <person name="Asashima M."/>
            <person name="Ueno N."/>
            <person name="Matsuda Y."/>
            <person name="Veenstra G.J."/>
            <person name="Fujiyama A."/>
            <person name="Harland R.M."/>
            <person name="Taira M."/>
            <person name="Rokhsar D.S."/>
        </authorList>
    </citation>
    <scope>NUCLEOTIDE SEQUENCE [LARGE SCALE GENOMIC DNA]</scope>
    <source>
        <strain evidence="3">J</strain>
    </source>
</reference>